<proteinExistence type="predicted"/>
<accession>A0ABN6NUU5</accession>
<name>A0ABN6NUU5_9PROT</name>
<dbReference type="EMBL" id="AP025637">
    <property type="protein sequence ID" value="BDG70187.1"/>
    <property type="molecule type" value="Genomic_DNA"/>
</dbReference>
<evidence type="ECO:0000313" key="2">
    <source>
        <dbReference type="Proteomes" id="UP000831327"/>
    </source>
</evidence>
<dbReference type="Proteomes" id="UP000831327">
    <property type="component" value="Chromosome"/>
</dbReference>
<sequence>MARVADYSIIVDDWISEKSVDTRNFTVPDNIHPSSRSILSFMFDADSDDGVTVNVRLNGALVWTWTANSGDSRPVRFFQEVVAAGVVKPGENVFSYNSSSSDSRTIRFSDVVLFWQASI</sequence>
<gene>
    <name evidence="1" type="ORF">Rmf_01160</name>
</gene>
<dbReference type="RefSeq" id="WP_244457532.1">
    <property type="nucleotide sequence ID" value="NZ_AP025637.1"/>
</dbReference>
<reference evidence="1 2" key="1">
    <citation type="journal article" date="2016" name="Microbes Environ.">
        <title>Phylogenetically diverse aerobic anoxygenic phototrophic bacteria isolated from epilithic biofilms in Tama river, Japan.</title>
        <authorList>
            <person name="Hirose S."/>
            <person name="Matsuura K."/>
            <person name="Haruta S."/>
        </authorList>
    </citation>
    <scope>NUCLEOTIDE SEQUENCE [LARGE SCALE GENOMIC DNA]</scope>
    <source>
        <strain evidence="1 2">S08</strain>
    </source>
</reference>
<evidence type="ECO:0000313" key="1">
    <source>
        <dbReference type="EMBL" id="BDG70187.1"/>
    </source>
</evidence>
<organism evidence="1 2">
    <name type="scientific">Roseomonas fluvialis</name>
    <dbReference type="NCBI Taxonomy" id="1750527"/>
    <lineage>
        <taxon>Bacteria</taxon>
        <taxon>Pseudomonadati</taxon>
        <taxon>Pseudomonadota</taxon>
        <taxon>Alphaproteobacteria</taxon>
        <taxon>Acetobacterales</taxon>
        <taxon>Roseomonadaceae</taxon>
        <taxon>Roseomonas</taxon>
    </lineage>
</organism>
<protein>
    <submittedName>
        <fullName evidence="1">Uncharacterized protein</fullName>
    </submittedName>
</protein>
<keyword evidence="2" id="KW-1185">Reference proteome</keyword>